<protein>
    <submittedName>
        <fullName evidence="2">Uncharacterized protein</fullName>
    </submittedName>
</protein>
<dbReference type="Proteomes" id="UP001596620">
    <property type="component" value="Unassembled WGS sequence"/>
</dbReference>
<gene>
    <name evidence="2" type="ORF">ACFQU8_00100</name>
</gene>
<accession>A0ABW2UNZ4</accession>
<keyword evidence="1" id="KW-0812">Transmembrane</keyword>
<organism evidence="2 3">
    <name type="scientific">Lentibacillus kimchii</name>
    <dbReference type="NCBI Taxonomy" id="1542911"/>
    <lineage>
        <taxon>Bacteria</taxon>
        <taxon>Bacillati</taxon>
        <taxon>Bacillota</taxon>
        <taxon>Bacilli</taxon>
        <taxon>Bacillales</taxon>
        <taxon>Bacillaceae</taxon>
        <taxon>Lentibacillus</taxon>
    </lineage>
</organism>
<keyword evidence="1" id="KW-0472">Membrane</keyword>
<feature type="transmembrane region" description="Helical" evidence="1">
    <location>
        <begin position="67"/>
        <end position="92"/>
    </location>
</feature>
<keyword evidence="3" id="KW-1185">Reference proteome</keyword>
<reference evidence="3" key="1">
    <citation type="journal article" date="2019" name="Int. J. Syst. Evol. Microbiol.">
        <title>The Global Catalogue of Microorganisms (GCM) 10K type strain sequencing project: providing services to taxonomists for standard genome sequencing and annotation.</title>
        <authorList>
            <consortium name="The Broad Institute Genomics Platform"/>
            <consortium name="The Broad Institute Genome Sequencing Center for Infectious Disease"/>
            <person name="Wu L."/>
            <person name="Ma J."/>
        </authorList>
    </citation>
    <scope>NUCLEOTIDE SEQUENCE [LARGE SCALE GENOMIC DNA]</scope>
    <source>
        <strain evidence="3">JCM 30234</strain>
    </source>
</reference>
<feature type="transmembrane region" description="Helical" evidence="1">
    <location>
        <begin position="34"/>
        <end position="55"/>
    </location>
</feature>
<sequence length="120" mass="13309">MTRIIFVSLVVIVYLIYAAFKYKDTWKKLRLGQLAGTVLTFIVIISIAGVTLFYGSRYITAAVSSSIGAFIIQFFAVMIIIAAAGLIFMAIVSKITNGIIPLQRQQGYSQTPRRDTKHKS</sequence>
<evidence type="ECO:0000256" key="1">
    <source>
        <dbReference type="SAM" id="Phobius"/>
    </source>
</evidence>
<feature type="transmembrane region" description="Helical" evidence="1">
    <location>
        <begin position="6"/>
        <end position="22"/>
    </location>
</feature>
<name>A0ABW2UNZ4_9BACI</name>
<evidence type="ECO:0000313" key="3">
    <source>
        <dbReference type="Proteomes" id="UP001596620"/>
    </source>
</evidence>
<comment type="caution">
    <text evidence="2">The sequence shown here is derived from an EMBL/GenBank/DDBJ whole genome shotgun (WGS) entry which is preliminary data.</text>
</comment>
<dbReference type="EMBL" id="JBHTGR010000001">
    <property type="protein sequence ID" value="MFC7745639.1"/>
    <property type="molecule type" value="Genomic_DNA"/>
</dbReference>
<keyword evidence="1" id="KW-1133">Transmembrane helix</keyword>
<evidence type="ECO:0000313" key="2">
    <source>
        <dbReference type="EMBL" id="MFC7745639.1"/>
    </source>
</evidence>
<dbReference type="RefSeq" id="WP_382357118.1">
    <property type="nucleotide sequence ID" value="NZ_JBHTGR010000001.1"/>
</dbReference>
<proteinExistence type="predicted"/>